<comment type="caution">
    <text evidence="4">The sequence shown here is derived from an EMBL/GenBank/DDBJ whole genome shotgun (WGS) entry which is preliminary data.</text>
</comment>
<feature type="region of interest" description="Disordered" evidence="1">
    <location>
        <begin position="41"/>
        <end position="121"/>
    </location>
</feature>
<protein>
    <recommendedName>
        <fullName evidence="3">Transcobalamin-like C-terminal domain-containing protein</fullName>
    </recommendedName>
</protein>
<keyword evidence="2" id="KW-1133">Transmembrane helix</keyword>
<dbReference type="Pfam" id="PF14478">
    <property type="entry name" value="DUF4430"/>
    <property type="match status" value="1"/>
</dbReference>
<dbReference type="Gene3D" id="2.170.130.30">
    <property type="match status" value="1"/>
</dbReference>
<dbReference type="InterPro" id="IPR027954">
    <property type="entry name" value="Transcobalamin-like_C"/>
</dbReference>
<gene>
    <name evidence="4" type="ORF">B5E75_00740</name>
</gene>
<dbReference type="OrthoDB" id="2356646at2"/>
<evidence type="ECO:0000259" key="3">
    <source>
        <dbReference type="Pfam" id="PF14478"/>
    </source>
</evidence>
<dbReference type="AlphaFoldDB" id="A0A1Y4T3C6"/>
<evidence type="ECO:0000313" key="4">
    <source>
        <dbReference type="EMBL" id="OUQ36696.1"/>
    </source>
</evidence>
<evidence type="ECO:0000256" key="2">
    <source>
        <dbReference type="SAM" id="Phobius"/>
    </source>
</evidence>
<keyword evidence="2" id="KW-0472">Membrane</keyword>
<name>A0A1Y4T3C6_9FIRM</name>
<organism evidence="4 5">
    <name type="scientific">Massilimicrobiota timonensis</name>
    <dbReference type="NCBI Taxonomy" id="1776392"/>
    <lineage>
        <taxon>Bacteria</taxon>
        <taxon>Bacillati</taxon>
        <taxon>Bacillota</taxon>
        <taxon>Erysipelotrichia</taxon>
        <taxon>Erysipelotrichales</taxon>
        <taxon>Erysipelotrichaceae</taxon>
        <taxon>Massilimicrobiota</taxon>
    </lineage>
</organism>
<feature type="compositionally biased region" description="Basic and acidic residues" evidence="1">
    <location>
        <begin position="65"/>
        <end position="95"/>
    </location>
</feature>
<feature type="transmembrane region" description="Helical" evidence="2">
    <location>
        <begin position="7"/>
        <end position="25"/>
    </location>
</feature>
<evidence type="ECO:0000256" key="1">
    <source>
        <dbReference type="SAM" id="MobiDB-lite"/>
    </source>
</evidence>
<sequence>MNKTKKYTLIFIVLCFIFIGGAGIYHTCFVPNQEAKEVVENKETESEVSQQVDVSKETSQQDESSQEKEKKQTSQKKEKKTEQKTESQTTKKIDEDASNQKTSEPKQQPQETLEEVEEESQIEEVASINVIITGVDGVMAQDYVEFEEGMSAYDALKILADNYEMTVKISGIGQAVYVKGINGLMEFDYGGQSGWKYKVNGAYPSLGAGAYILKDGDQVEWIYSTNG</sequence>
<dbReference type="RefSeq" id="WP_087356907.1">
    <property type="nucleotide sequence ID" value="NZ_AP031415.1"/>
</dbReference>
<dbReference type="EMBL" id="NFLJ01000001">
    <property type="protein sequence ID" value="OUQ36696.1"/>
    <property type="molecule type" value="Genomic_DNA"/>
</dbReference>
<keyword evidence="5" id="KW-1185">Reference proteome</keyword>
<feature type="domain" description="Transcobalamin-like C-terminal" evidence="3">
    <location>
        <begin position="152"/>
        <end position="224"/>
    </location>
</feature>
<feature type="compositionally biased region" description="Acidic residues" evidence="1">
    <location>
        <begin position="112"/>
        <end position="121"/>
    </location>
</feature>
<dbReference type="Proteomes" id="UP000195305">
    <property type="component" value="Unassembled WGS sequence"/>
</dbReference>
<accession>A0A1Y4T3C6</accession>
<evidence type="ECO:0000313" key="5">
    <source>
        <dbReference type="Proteomes" id="UP000195305"/>
    </source>
</evidence>
<reference evidence="4 5" key="1">
    <citation type="journal article" date="2018" name="BMC Genomics">
        <title>Whole genome sequencing and function prediction of 133 gut anaerobes isolated from chicken caecum in pure cultures.</title>
        <authorList>
            <person name="Medvecky M."/>
            <person name="Cejkova D."/>
            <person name="Polansky O."/>
            <person name="Karasova D."/>
            <person name="Kubasova T."/>
            <person name="Cizek A."/>
            <person name="Rychlik I."/>
        </authorList>
    </citation>
    <scope>NUCLEOTIDE SEQUENCE [LARGE SCALE GENOMIC DNA]</scope>
    <source>
        <strain evidence="4 5">An13</strain>
    </source>
</reference>
<proteinExistence type="predicted"/>
<keyword evidence="2" id="KW-0812">Transmembrane</keyword>